<reference evidence="2" key="2">
    <citation type="submission" date="2023-04" db="EMBL/GenBank/DDBJ databases">
        <authorList>
            <person name="Bruccoleri R.E."/>
            <person name="Oakeley E.J."/>
            <person name="Faust A.-M."/>
            <person name="Dessus-Babus S."/>
            <person name="Altorfer M."/>
            <person name="Burckhardt D."/>
            <person name="Oertli M."/>
            <person name="Naumann U."/>
            <person name="Petersen F."/>
            <person name="Wong J."/>
        </authorList>
    </citation>
    <scope>NUCLEOTIDE SEQUENCE</scope>
    <source>
        <strain evidence="2">GSM-AAB239-AS_SAM_17_03QT</strain>
        <tissue evidence="2">Leaf</tissue>
    </source>
</reference>
<gene>
    <name evidence="2" type="ORF">M6B38_377410</name>
</gene>
<reference evidence="2" key="1">
    <citation type="journal article" date="2023" name="GigaByte">
        <title>Genome assembly of the bearded iris, Iris pallida Lam.</title>
        <authorList>
            <person name="Bruccoleri R.E."/>
            <person name="Oakeley E.J."/>
            <person name="Faust A.M.E."/>
            <person name="Altorfer M."/>
            <person name="Dessus-Babus S."/>
            <person name="Burckhardt D."/>
            <person name="Oertli M."/>
            <person name="Naumann U."/>
            <person name="Petersen F."/>
            <person name="Wong J."/>
        </authorList>
    </citation>
    <scope>NUCLEOTIDE SEQUENCE</scope>
    <source>
        <strain evidence="2">GSM-AAB239-AS_SAM_17_03QT</strain>
    </source>
</reference>
<dbReference type="AlphaFoldDB" id="A0AAX6GB73"/>
<keyword evidence="3" id="KW-1185">Reference proteome</keyword>
<feature type="chain" id="PRO_5043489456" evidence="1">
    <location>
        <begin position="16"/>
        <end position="81"/>
    </location>
</feature>
<dbReference type="Proteomes" id="UP001140949">
    <property type="component" value="Unassembled WGS sequence"/>
</dbReference>
<accession>A0AAX6GB73</accession>
<feature type="signal peptide" evidence="1">
    <location>
        <begin position="1"/>
        <end position="15"/>
    </location>
</feature>
<evidence type="ECO:0000313" key="3">
    <source>
        <dbReference type="Proteomes" id="UP001140949"/>
    </source>
</evidence>
<proteinExistence type="predicted"/>
<name>A0AAX6GB73_IRIPA</name>
<protein>
    <submittedName>
        <fullName evidence="2">Tubby-like F-box protein 5</fullName>
    </submittedName>
</protein>
<comment type="caution">
    <text evidence="2">The sequence shown here is derived from an EMBL/GenBank/DDBJ whole genome shotgun (WGS) entry which is preliminary data.</text>
</comment>
<keyword evidence="1" id="KW-0732">Signal</keyword>
<evidence type="ECO:0000256" key="1">
    <source>
        <dbReference type="SAM" id="SignalP"/>
    </source>
</evidence>
<dbReference type="EMBL" id="JANAVB010021599">
    <property type="protein sequence ID" value="KAJ6825647.1"/>
    <property type="molecule type" value="Genomic_DNA"/>
</dbReference>
<organism evidence="2 3">
    <name type="scientific">Iris pallida</name>
    <name type="common">Sweet iris</name>
    <dbReference type="NCBI Taxonomy" id="29817"/>
    <lineage>
        <taxon>Eukaryota</taxon>
        <taxon>Viridiplantae</taxon>
        <taxon>Streptophyta</taxon>
        <taxon>Embryophyta</taxon>
        <taxon>Tracheophyta</taxon>
        <taxon>Spermatophyta</taxon>
        <taxon>Magnoliopsida</taxon>
        <taxon>Liliopsida</taxon>
        <taxon>Asparagales</taxon>
        <taxon>Iridaceae</taxon>
        <taxon>Iridoideae</taxon>
        <taxon>Irideae</taxon>
        <taxon>Iris</taxon>
    </lineage>
</organism>
<sequence length="81" mass="9474">MEECWMLILLLLVLAEDHLQHFLKAKSKKRNMESRNTVPVVLNSFCWCSALILCFSSSKEHIRIIVTTYFSNDVSHYIKLS</sequence>
<evidence type="ECO:0000313" key="2">
    <source>
        <dbReference type="EMBL" id="KAJ6825647.1"/>
    </source>
</evidence>